<gene>
    <name evidence="2" type="ORF">K8N75_09775</name>
</gene>
<keyword evidence="1" id="KW-0812">Transmembrane</keyword>
<evidence type="ECO:0000313" key="3">
    <source>
        <dbReference type="Proteomes" id="UP000825933"/>
    </source>
</evidence>
<proteinExistence type="predicted"/>
<name>A0A8T5V3T9_9EURY</name>
<sequence length="75" mass="8573">MAVVYPLENDIGSYKRIFGSILVSLFLTIILILLTRYKILVIESIKHILIIAILTIVLSVAGFYRSYKFKNSESH</sequence>
<protein>
    <submittedName>
        <fullName evidence="2">Uncharacterized protein</fullName>
    </submittedName>
</protein>
<feature type="transmembrane region" description="Helical" evidence="1">
    <location>
        <begin position="17"/>
        <end position="35"/>
    </location>
</feature>
<comment type="caution">
    <text evidence="2">The sequence shown here is derived from an EMBL/GenBank/DDBJ whole genome shotgun (WGS) entry which is preliminary data.</text>
</comment>
<keyword evidence="1" id="KW-0472">Membrane</keyword>
<accession>A0A8T5V3T9</accession>
<evidence type="ECO:0000313" key="2">
    <source>
        <dbReference type="EMBL" id="MBZ2166325.1"/>
    </source>
</evidence>
<keyword evidence="1" id="KW-1133">Transmembrane helix</keyword>
<reference evidence="3" key="1">
    <citation type="journal article" date="2022" name="Microbiol. Resour. Announc.">
        <title>Draft Genome Sequence of a Methanogenic Archaeon from West Spitsbergen Permafrost.</title>
        <authorList>
            <person name="Trubitsyn V."/>
            <person name="Rivkina E."/>
            <person name="Shcherbakova V."/>
        </authorList>
    </citation>
    <scope>NUCLEOTIDE SEQUENCE [LARGE SCALE GENOMIC DNA]</scope>
    <source>
        <strain evidence="3">VT</strain>
    </source>
</reference>
<organism evidence="2 3">
    <name type="scientific">Methanobacterium spitsbergense</name>
    <dbReference type="NCBI Taxonomy" id="2874285"/>
    <lineage>
        <taxon>Archaea</taxon>
        <taxon>Methanobacteriati</taxon>
        <taxon>Methanobacteriota</taxon>
        <taxon>Methanomada group</taxon>
        <taxon>Methanobacteria</taxon>
        <taxon>Methanobacteriales</taxon>
        <taxon>Methanobacteriaceae</taxon>
        <taxon>Methanobacterium</taxon>
    </lineage>
</organism>
<feature type="transmembrane region" description="Helical" evidence="1">
    <location>
        <begin position="47"/>
        <end position="67"/>
    </location>
</feature>
<dbReference type="Proteomes" id="UP000825933">
    <property type="component" value="Unassembled WGS sequence"/>
</dbReference>
<dbReference type="EMBL" id="JAIOUQ010000010">
    <property type="protein sequence ID" value="MBZ2166325.1"/>
    <property type="molecule type" value="Genomic_DNA"/>
</dbReference>
<evidence type="ECO:0000256" key="1">
    <source>
        <dbReference type="SAM" id="Phobius"/>
    </source>
</evidence>
<keyword evidence="3" id="KW-1185">Reference proteome</keyword>
<dbReference type="AlphaFoldDB" id="A0A8T5V3T9"/>